<feature type="transmembrane region" description="Helical" evidence="7">
    <location>
        <begin position="403"/>
        <end position="424"/>
    </location>
</feature>
<keyword evidence="3" id="KW-1003">Cell membrane</keyword>
<protein>
    <submittedName>
        <fullName evidence="9">MFS transporter</fullName>
    </submittedName>
</protein>
<keyword evidence="10" id="KW-1185">Reference proteome</keyword>
<feature type="transmembrane region" description="Helical" evidence="7">
    <location>
        <begin position="444"/>
        <end position="465"/>
    </location>
</feature>
<dbReference type="Gene3D" id="1.20.1250.20">
    <property type="entry name" value="MFS general substrate transporter like domains"/>
    <property type="match status" value="1"/>
</dbReference>
<evidence type="ECO:0000256" key="5">
    <source>
        <dbReference type="ARBA" id="ARBA00022989"/>
    </source>
</evidence>
<feature type="transmembrane region" description="Helical" evidence="7">
    <location>
        <begin position="307"/>
        <end position="328"/>
    </location>
</feature>
<comment type="subcellular location">
    <subcellularLocation>
        <location evidence="1">Cell membrane</location>
        <topology evidence="1">Multi-pass membrane protein</topology>
    </subcellularLocation>
</comment>
<feature type="transmembrane region" description="Helical" evidence="7">
    <location>
        <begin position="97"/>
        <end position="115"/>
    </location>
</feature>
<sequence>MKKDLQTLEGRMRDSEEANALQPVSLDLRKTVPWIIFVLFFAVLNETVFVVSTPSIAAELALKPSEVSLVLTSFMIIFGTGSIVYGKLSDMYSLKKMVMIGLLIYGGGSLLGFLAHRYYPAVIAARILQGIGGSAIPTLLMIMITRYFKSRDRGKMFGIVGSTVALSEGMGPVIGGFISERLHWSFLFIIPLFTLLSIPFFLKTLPEEQPRGGKADFIGAVLFVAATALLILYLTDSRWPYLVISLILYGGFAVHIRRVEEPFIELSMLTNGRWVRGLLSAIALFGTMAGLLFMVPQMLSQVHLMTAGAIGWVMFPGAISLVFFGVYGGTLVDRKGYSRVYYIGLALYISSLLLLSILAGAAPWLLSAVLVAAYVGFSFLKTSLATGVSQTLTEQEAGVGMGMLNLVSFLSEAAGMALVGKMLADGVLEIPLIPIITASSAHSYSNLFFSFAIIIALGAVLYFSAFRRSR</sequence>
<comment type="caution">
    <text evidence="9">The sequence shown here is derived from an EMBL/GenBank/DDBJ whole genome shotgun (WGS) entry which is preliminary data.</text>
</comment>
<dbReference type="RefSeq" id="WP_379287686.1">
    <property type="nucleotide sequence ID" value="NZ_JBHTIU010000028.1"/>
</dbReference>
<feature type="transmembrane region" description="Helical" evidence="7">
    <location>
        <begin position="34"/>
        <end position="55"/>
    </location>
</feature>
<evidence type="ECO:0000256" key="3">
    <source>
        <dbReference type="ARBA" id="ARBA00022475"/>
    </source>
</evidence>
<dbReference type="Pfam" id="PF07690">
    <property type="entry name" value="MFS_1"/>
    <property type="match status" value="1"/>
</dbReference>
<dbReference type="PANTHER" id="PTHR42718">
    <property type="entry name" value="MAJOR FACILITATOR SUPERFAMILY MULTIDRUG TRANSPORTER MFSC"/>
    <property type="match status" value="1"/>
</dbReference>
<evidence type="ECO:0000256" key="4">
    <source>
        <dbReference type="ARBA" id="ARBA00022692"/>
    </source>
</evidence>
<evidence type="ECO:0000313" key="10">
    <source>
        <dbReference type="Proteomes" id="UP001597120"/>
    </source>
</evidence>
<dbReference type="Gene3D" id="1.20.1720.10">
    <property type="entry name" value="Multidrug resistance protein D"/>
    <property type="match status" value="1"/>
</dbReference>
<gene>
    <name evidence="9" type="ORF">ACFQ03_09360</name>
</gene>
<organism evidence="9 10">
    <name type="scientific">Paenibacillus residui</name>
    <dbReference type="NCBI Taxonomy" id="629724"/>
    <lineage>
        <taxon>Bacteria</taxon>
        <taxon>Bacillati</taxon>
        <taxon>Bacillota</taxon>
        <taxon>Bacilli</taxon>
        <taxon>Bacillales</taxon>
        <taxon>Paenibacillaceae</taxon>
        <taxon>Paenibacillus</taxon>
    </lineage>
</organism>
<keyword evidence="6 7" id="KW-0472">Membrane</keyword>
<accession>A0ABW3DAT9</accession>
<evidence type="ECO:0000256" key="6">
    <source>
        <dbReference type="ARBA" id="ARBA00023136"/>
    </source>
</evidence>
<evidence type="ECO:0000256" key="1">
    <source>
        <dbReference type="ARBA" id="ARBA00004651"/>
    </source>
</evidence>
<dbReference type="SUPFAM" id="SSF103473">
    <property type="entry name" value="MFS general substrate transporter"/>
    <property type="match status" value="1"/>
</dbReference>
<evidence type="ECO:0000259" key="8">
    <source>
        <dbReference type="PROSITE" id="PS50850"/>
    </source>
</evidence>
<feature type="domain" description="Major facilitator superfamily (MFS) profile" evidence="8">
    <location>
        <begin position="31"/>
        <end position="470"/>
    </location>
</feature>
<dbReference type="PRINTS" id="PR01036">
    <property type="entry name" value="TCRTETB"/>
</dbReference>
<keyword evidence="2" id="KW-0813">Transport</keyword>
<evidence type="ECO:0000313" key="9">
    <source>
        <dbReference type="EMBL" id="MFD0869359.1"/>
    </source>
</evidence>
<dbReference type="PANTHER" id="PTHR42718:SF46">
    <property type="entry name" value="BLR6921 PROTEIN"/>
    <property type="match status" value="1"/>
</dbReference>
<name>A0ABW3DAT9_9BACL</name>
<dbReference type="PROSITE" id="PS50850">
    <property type="entry name" value="MFS"/>
    <property type="match status" value="1"/>
</dbReference>
<feature type="transmembrane region" description="Helical" evidence="7">
    <location>
        <begin position="340"/>
        <end position="358"/>
    </location>
</feature>
<feature type="transmembrane region" description="Helical" evidence="7">
    <location>
        <begin position="67"/>
        <end position="85"/>
    </location>
</feature>
<dbReference type="InterPro" id="IPR036259">
    <property type="entry name" value="MFS_trans_sf"/>
</dbReference>
<feature type="transmembrane region" description="Helical" evidence="7">
    <location>
        <begin position="214"/>
        <end position="233"/>
    </location>
</feature>
<feature type="transmembrane region" description="Helical" evidence="7">
    <location>
        <begin position="184"/>
        <end position="202"/>
    </location>
</feature>
<evidence type="ECO:0000256" key="7">
    <source>
        <dbReference type="SAM" id="Phobius"/>
    </source>
</evidence>
<dbReference type="EMBL" id="JBHTIU010000028">
    <property type="protein sequence ID" value="MFD0869359.1"/>
    <property type="molecule type" value="Genomic_DNA"/>
</dbReference>
<feature type="transmembrane region" description="Helical" evidence="7">
    <location>
        <begin position="277"/>
        <end position="295"/>
    </location>
</feature>
<dbReference type="InterPro" id="IPR011701">
    <property type="entry name" value="MFS"/>
</dbReference>
<keyword evidence="4 7" id="KW-0812">Transmembrane</keyword>
<feature type="transmembrane region" description="Helical" evidence="7">
    <location>
        <begin position="239"/>
        <end position="256"/>
    </location>
</feature>
<reference evidence="10" key="1">
    <citation type="journal article" date="2019" name="Int. J. Syst. Evol. Microbiol.">
        <title>The Global Catalogue of Microorganisms (GCM) 10K type strain sequencing project: providing services to taxonomists for standard genome sequencing and annotation.</title>
        <authorList>
            <consortium name="The Broad Institute Genomics Platform"/>
            <consortium name="The Broad Institute Genome Sequencing Center for Infectious Disease"/>
            <person name="Wu L."/>
            <person name="Ma J."/>
        </authorList>
    </citation>
    <scope>NUCLEOTIDE SEQUENCE [LARGE SCALE GENOMIC DNA]</scope>
    <source>
        <strain evidence="10">CCUG 57263</strain>
    </source>
</reference>
<feature type="transmembrane region" description="Helical" evidence="7">
    <location>
        <begin position="156"/>
        <end position="178"/>
    </location>
</feature>
<evidence type="ECO:0000256" key="2">
    <source>
        <dbReference type="ARBA" id="ARBA00022448"/>
    </source>
</evidence>
<feature type="transmembrane region" description="Helical" evidence="7">
    <location>
        <begin position="121"/>
        <end position="144"/>
    </location>
</feature>
<dbReference type="Proteomes" id="UP001597120">
    <property type="component" value="Unassembled WGS sequence"/>
</dbReference>
<dbReference type="InterPro" id="IPR020846">
    <property type="entry name" value="MFS_dom"/>
</dbReference>
<feature type="transmembrane region" description="Helical" evidence="7">
    <location>
        <begin position="364"/>
        <end position="382"/>
    </location>
</feature>
<proteinExistence type="predicted"/>
<dbReference type="CDD" id="cd17321">
    <property type="entry name" value="MFS_MMR_MDR_like"/>
    <property type="match status" value="1"/>
</dbReference>
<keyword evidence="5 7" id="KW-1133">Transmembrane helix</keyword>